<accession>A0A418PYD2</accession>
<comment type="caution">
    <text evidence="1">The sequence shown here is derived from an EMBL/GenBank/DDBJ whole genome shotgun (WGS) entry which is preliminary data.</text>
</comment>
<evidence type="ECO:0000313" key="1">
    <source>
        <dbReference type="EMBL" id="RIX27021.1"/>
    </source>
</evidence>
<dbReference type="EMBL" id="QXTF01000004">
    <property type="protein sequence ID" value="RIX27021.1"/>
    <property type="molecule type" value="Genomic_DNA"/>
</dbReference>
<gene>
    <name evidence="1" type="ORF">D3M59_10720</name>
</gene>
<proteinExistence type="predicted"/>
<evidence type="ECO:0000313" key="2">
    <source>
        <dbReference type="Proteomes" id="UP000285023"/>
    </source>
</evidence>
<dbReference type="AlphaFoldDB" id="A0A418PYD2"/>
<protein>
    <submittedName>
        <fullName evidence="1">Uncharacterized protein</fullName>
    </submittedName>
</protein>
<keyword evidence="2" id="KW-1185">Reference proteome</keyword>
<dbReference type="Proteomes" id="UP000285023">
    <property type="component" value="Unassembled WGS sequence"/>
</dbReference>
<reference evidence="1 2" key="1">
    <citation type="submission" date="2018-09" db="EMBL/GenBank/DDBJ databases">
        <title>Sphingomonas sp. DAC4.</title>
        <authorList>
            <person name="Seo T."/>
        </authorList>
    </citation>
    <scope>NUCLEOTIDE SEQUENCE [LARGE SCALE GENOMIC DNA]</scope>
    <source>
        <strain evidence="1 2">DAC4</strain>
    </source>
</reference>
<name>A0A418PYD2_9SPHN</name>
<organism evidence="1 2">
    <name type="scientific">Sphingomonas edaphi</name>
    <dbReference type="NCBI Taxonomy" id="2315689"/>
    <lineage>
        <taxon>Bacteria</taxon>
        <taxon>Pseudomonadati</taxon>
        <taxon>Pseudomonadota</taxon>
        <taxon>Alphaproteobacteria</taxon>
        <taxon>Sphingomonadales</taxon>
        <taxon>Sphingomonadaceae</taxon>
        <taxon>Sphingomonas</taxon>
    </lineage>
</organism>
<sequence length="62" mass="6738">MFGIIGSETVAGRIFDGLRRLEYCGDGSASDCMMLRGGLQLSSADRDRDKIKLSLPTRVTAE</sequence>